<evidence type="ECO:0000313" key="2">
    <source>
        <dbReference type="EMBL" id="SEM09590.1"/>
    </source>
</evidence>
<dbReference type="AlphaFoldDB" id="A0A1H7VK88"/>
<evidence type="ECO:0000256" key="1">
    <source>
        <dbReference type="SAM" id="SignalP"/>
    </source>
</evidence>
<evidence type="ECO:0000313" key="3">
    <source>
        <dbReference type="Proteomes" id="UP000199664"/>
    </source>
</evidence>
<keyword evidence="1" id="KW-0732">Signal</keyword>
<proteinExistence type="predicted"/>
<feature type="signal peptide" evidence="1">
    <location>
        <begin position="1"/>
        <end position="18"/>
    </location>
</feature>
<name>A0A1H7VK88_9HYPH</name>
<dbReference type="OrthoDB" id="8161595at2"/>
<dbReference type="RefSeq" id="WP_091838857.1">
    <property type="nucleotide sequence ID" value="NZ_FOAN01000007.1"/>
</dbReference>
<gene>
    <name evidence="2" type="ORF">SAMN04515666_107141</name>
</gene>
<protein>
    <submittedName>
        <fullName evidence="2">Uncharacterized protein</fullName>
    </submittedName>
</protein>
<dbReference type="EMBL" id="FOAN01000007">
    <property type="protein sequence ID" value="SEM09590.1"/>
    <property type="molecule type" value="Genomic_DNA"/>
</dbReference>
<dbReference type="Proteomes" id="UP000199664">
    <property type="component" value="Unassembled WGS sequence"/>
</dbReference>
<accession>A0A1H7VK88</accession>
<organism evidence="2 3">
    <name type="scientific">Bosea lupini</name>
    <dbReference type="NCBI Taxonomy" id="1036779"/>
    <lineage>
        <taxon>Bacteria</taxon>
        <taxon>Pseudomonadati</taxon>
        <taxon>Pseudomonadota</taxon>
        <taxon>Alphaproteobacteria</taxon>
        <taxon>Hyphomicrobiales</taxon>
        <taxon>Boseaceae</taxon>
        <taxon>Bosea</taxon>
    </lineage>
</organism>
<keyword evidence="3" id="KW-1185">Reference proteome</keyword>
<sequence length="98" mass="10610">MRFVALATALLAAAPAIAVEDTARIGLREDGGKPLAAFQLRWPQTIVTMQAPVTVLGGHSIEIRREIAPSVSLGGTYRYSLGERFVSERFGLKLTVTR</sequence>
<feature type="chain" id="PRO_5011714727" evidence="1">
    <location>
        <begin position="19"/>
        <end position="98"/>
    </location>
</feature>
<reference evidence="3" key="1">
    <citation type="submission" date="2016-10" db="EMBL/GenBank/DDBJ databases">
        <authorList>
            <person name="Varghese N."/>
            <person name="Submissions S."/>
        </authorList>
    </citation>
    <scope>NUCLEOTIDE SEQUENCE [LARGE SCALE GENOMIC DNA]</scope>
    <source>
        <strain evidence="3">LMG 26383,CCUG 61248,R- 45681</strain>
    </source>
</reference>